<sequence>MSSHSKSAVELTSADPGVSQHAKVPIEDTNTKKDSPVQNTSDIIQRGVKKQKKKKAESEDESDDGRKKRKLGADGDDAQSRRRLKCPFFLRQPDKYTRGSCRGTGFTDMGKLKDHLKRVHTRARQCPRCWTEFPTEQDLLHHVMEYGCVQKPKPQDDRIPNEQLQSLNFNRLPYANLPSVEAKWKHLYRQLFPEDSIVPSPYDEYALGPDFDRLLVRSLVKEFHKEFGDEFGTEHATPLQERLLEIIRKCKEVAISSSSDSKTSSPPEQHSLVELDEETRDEVDKGKNSTGNP</sequence>
<reference evidence="2 3" key="1">
    <citation type="journal article" date="2018" name="Front. Microbiol.">
        <title>Genome-Wide Analysis of Corynespora cassiicola Leaf Fall Disease Putative Effectors.</title>
        <authorList>
            <person name="Lopez D."/>
            <person name="Ribeiro S."/>
            <person name="Label P."/>
            <person name="Fumanal B."/>
            <person name="Venisse J.S."/>
            <person name="Kohler A."/>
            <person name="de Oliveira R.R."/>
            <person name="Labutti K."/>
            <person name="Lipzen A."/>
            <person name="Lail K."/>
            <person name="Bauer D."/>
            <person name="Ohm R.A."/>
            <person name="Barry K.W."/>
            <person name="Spatafora J."/>
            <person name="Grigoriev I.V."/>
            <person name="Martin F.M."/>
            <person name="Pujade-Renaud V."/>
        </authorList>
    </citation>
    <scope>NUCLEOTIDE SEQUENCE [LARGE SCALE GENOMIC DNA]</scope>
    <source>
        <strain evidence="2 3">Philippines</strain>
    </source>
</reference>
<feature type="compositionally biased region" description="Low complexity" evidence="1">
    <location>
        <begin position="256"/>
        <end position="265"/>
    </location>
</feature>
<evidence type="ECO:0000313" key="3">
    <source>
        <dbReference type="Proteomes" id="UP000240883"/>
    </source>
</evidence>
<dbReference type="PANTHER" id="PTHR38166:SF1">
    <property type="entry name" value="C2H2-TYPE DOMAIN-CONTAINING PROTEIN"/>
    <property type="match status" value="1"/>
</dbReference>
<dbReference type="STRING" id="1448308.A0A2T2N458"/>
<feature type="compositionally biased region" description="Basic and acidic residues" evidence="1">
    <location>
        <begin position="24"/>
        <end position="35"/>
    </location>
</feature>
<gene>
    <name evidence="2" type="ORF">BS50DRAFT_593986</name>
</gene>
<proteinExistence type="predicted"/>
<dbReference type="OrthoDB" id="3799363at2759"/>
<name>A0A2T2N458_CORCC</name>
<accession>A0A2T2N458</accession>
<dbReference type="Proteomes" id="UP000240883">
    <property type="component" value="Unassembled WGS sequence"/>
</dbReference>
<feature type="region of interest" description="Disordered" evidence="1">
    <location>
        <begin position="256"/>
        <end position="293"/>
    </location>
</feature>
<dbReference type="EMBL" id="KZ678150">
    <property type="protein sequence ID" value="PSN60213.1"/>
    <property type="molecule type" value="Genomic_DNA"/>
</dbReference>
<evidence type="ECO:0008006" key="4">
    <source>
        <dbReference type="Google" id="ProtNLM"/>
    </source>
</evidence>
<evidence type="ECO:0000313" key="2">
    <source>
        <dbReference type="EMBL" id="PSN60213.1"/>
    </source>
</evidence>
<keyword evidence="3" id="KW-1185">Reference proteome</keyword>
<feature type="region of interest" description="Disordered" evidence="1">
    <location>
        <begin position="1"/>
        <end position="78"/>
    </location>
</feature>
<evidence type="ECO:0000256" key="1">
    <source>
        <dbReference type="SAM" id="MobiDB-lite"/>
    </source>
</evidence>
<protein>
    <recommendedName>
        <fullName evidence="4">C2H2-type domain-containing protein</fullName>
    </recommendedName>
</protein>
<dbReference type="PANTHER" id="PTHR38166">
    <property type="entry name" value="C2H2-TYPE DOMAIN-CONTAINING PROTEIN-RELATED"/>
    <property type="match status" value="1"/>
</dbReference>
<organism evidence="2 3">
    <name type="scientific">Corynespora cassiicola Philippines</name>
    <dbReference type="NCBI Taxonomy" id="1448308"/>
    <lineage>
        <taxon>Eukaryota</taxon>
        <taxon>Fungi</taxon>
        <taxon>Dikarya</taxon>
        <taxon>Ascomycota</taxon>
        <taxon>Pezizomycotina</taxon>
        <taxon>Dothideomycetes</taxon>
        <taxon>Pleosporomycetidae</taxon>
        <taxon>Pleosporales</taxon>
        <taxon>Corynesporascaceae</taxon>
        <taxon>Corynespora</taxon>
    </lineage>
</organism>
<dbReference type="AlphaFoldDB" id="A0A2T2N458"/>